<accession>A0A644X4L5</accession>
<evidence type="ECO:0000313" key="2">
    <source>
        <dbReference type="EMBL" id="MPM10897.1"/>
    </source>
</evidence>
<comment type="caution">
    <text evidence="2">The sequence shown here is derived from an EMBL/GenBank/DDBJ whole genome shotgun (WGS) entry which is preliminary data.</text>
</comment>
<organism evidence="2">
    <name type="scientific">bioreactor metagenome</name>
    <dbReference type="NCBI Taxonomy" id="1076179"/>
    <lineage>
        <taxon>unclassified sequences</taxon>
        <taxon>metagenomes</taxon>
        <taxon>ecological metagenomes</taxon>
    </lineage>
</organism>
<evidence type="ECO:0000256" key="1">
    <source>
        <dbReference type="SAM" id="Coils"/>
    </source>
</evidence>
<sequence>MNGELNKVTSKLFDKYGTQLTQNEINEIIICNDVFEDVPLSTGKRLVVEFVGFNGIKTNGEQINFQKNFSSGLNMIIADNLKGKSTIFKIIKTALVGDDDYIKKDVRQWIKDIIVGFRINEKRYTIAMDIEKRVKGVLYNCAFENYLNDDNIYDKVIFEANSNVQYTQEIQKFFFNQFSYYSLKWTQKSSAKESNELVEAGSSWKTYFKTIYLESQDSTSFYGNQDQKTFQMLMGLEHTHLINKLTIRKEMLQSQLGKCKEFAEQNNTLRDEPISIDYELKEIREQLKALRQNNGYVELTKLQNIRNDILKHLNDNNNELDKLYKEHKIIMLRRDLKQKEYDEYDGEYRRISKEIIKNTKLLIDLKEYLEVGQFFSDLDIQYCPSCNHKVHHTQSDVHGNACPLCHETITSENDNKNNYKEKMLEIESVLDDLKQEKDLLKEKIENIGSELNEFQSILEKLSNMTADLKENVFEERLVEITYQIEILNEKTCDIQESEKELIAKQAILQYRKQEYENSSSDELKIKKLELTINVLQDTIAILDEKRFENSKTILDNLKKCMLEEIHNFGLTSISDIKIDQKFNITYVQNGIEMKFQEIAEGEQLRVKLAFYLSLIQLDVERNYGRHTHFLIIDSPNKEEGDNLYLQGLREVLSLIHEKYSNNLQILIGTATREFAGVVDNETIYQEGEYIF</sequence>
<protein>
    <recommendedName>
        <fullName evidence="3">Rad50/SbcC-type AAA domain-containing protein</fullName>
    </recommendedName>
</protein>
<dbReference type="SUPFAM" id="SSF52540">
    <property type="entry name" value="P-loop containing nucleoside triphosphate hydrolases"/>
    <property type="match status" value="1"/>
</dbReference>
<evidence type="ECO:0008006" key="3">
    <source>
        <dbReference type="Google" id="ProtNLM"/>
    </source>
</evidence>
<keyword evidence="1" id="KW-0175">Coiled coil</keyword>
<dbReference type="AlphaFoldDB" id="A0A644X4L5"/>
<gene>
    <name evidence="2" type="ORF">SDC9_57234</name>
</gene>
<feature type="coiled-coil region" evidence="1">
    <location>
        <begin position="416"/>
        <end position="471"/>
    </location>
</feature>
<name>A0A644X4L5_9ZZZZ</name>
<dbReference type="Gene3D" id="3.40.50.300">
    <property type="entry name" value="P-loop containing nucleotide triphosphate hydrolases"/>
    <property type="match status" value="2"/>
</dbReference>
<dbReference type="InterPro" id="IPR027417">
    <property type="entry name" value="P-loop_NTPase"/>
</dbReference>
<reference evidence="2" key="1">
    <citation type="submission" date="2019-08" db="EMBL/GenBank/DDBJ databases">
        <authorList>
            <person name="Kucharzyk K."/>
            <person name="Murdoch R.W."/>
            <person name="Higgins S."/>
            <person name="Loffler F."/>
        </authorList>
    </citation>
    <scope>NUCLEOTIDE SEQUENCE</scope>
</reference>
<dbReference type="EMBL" id="VSSQ01001755">
    <property type="protein sequence ID" value="MPM10897.1"/>
    <property type="molecule type" value="Genomic_DNA"/>
</dbReference>
<proteinExistence type="predicted"/>